<dbReference type="CDD" id="cd00484">
    <property type="entry name" value="PEPCK_ATP"/>
    <property type="match status" value="1"/>
</dbReference>
<name>A0A1I6Z2F5_9FLAO</name>
<dbReference type="GO" id="GO:0006094">
    <property type="term" value="P:gluconeogenesis"/>
    <property type="evidence" value="ECO:0007669"/>
    <property type="project" value="UniProtKB-UniRule"/>
</dbReference>
<dbReference type="EC" id="4.1.1.49" evidence="3 10"/>
<dbReference type="Proteomes" id="UP000236454">
    <property type="component" value="Unassembled WGS sequence"/>
</dbReference>
<evidence type="ECO:0000256" key="5">
    <source>
        <dbReference type="ARBA" id="ARBA00022741"/>
    </source>
</evidence>
<dbReference type="UniPathway" id="UPA00138"/>
<gene>
    <name evidence="10" type="primary">pckA</name>
    <name evidence="11" type="ORF">SAMN05216474_1358</name>
</gene>
<keyword evidence="12" id="KW-1185">Reference proteome</keyword>
<dbReference type="NCBIfam" id="NF006821">
    <property type="entry name" value="PRK09344.1-3"/>
    <property type="match status" value="1"/>
</dbReference>
<dbReference type="RefSeq" id="WP_090247553.1">
    <property type="nucleotide sequence ID" value="NZ_FPAS01000001.1"/>
</dbReference>
<feature type="binding site" evidence="10">
    <location>
        <position position="203"/>
    </location>
    <ligand>
        <name>Mn(2+)</name>
        <dbReference type="ChEBI" id="CHEBI:29035"/>
    </ligand>
</feature>
<comment type="catalytic activity">
    <reaction evidence="9 10">
        <text>oxaloacetate + ATP = phosphoenolpyruvate + ADP + CO2</text>
        <dbReference type="Rhea" id="RHEA:18617"/>
        <dbReference type="ChEBI" id="CHEBI:16452"/>
        <dbReference type="ChEBI" id="CHEBI:16526"/>
        <dbReference type="ChEBI" id="CHEBI:30616"/>
        <dbReference type="ChEBI" id="CHEBI:58702"/>
        <dbReference type="ChEBI" id="CHEBI:456216"/>
        <dbReference type="EC" id="4.1.1.49"/>
    </reaction>
</comment>
<dbReference type="AlphaFoldDB" id="A0A1I6Z2F5"/>
<dbReference type="NCBIfam" id="NF006820">
    <property type="entry name" value="PRK09344.1-2"/>
    <property type="match status" value="1"/>
</dbReference>
<feature type="binding site" evidence="10">
    <location>
        <position position="288"/>
    </location>
    <ligand>
        <name>ATP</name>
        <dbReference type="ChEBI" id="CHEBI:30616"/>
    </ligand>
</feature>
<dbReference type="Gene3D" id="3.40.449.10">
    <property type="entry name" value="Phosphoenolpyruvate Carboxykinase, domain 1"/>
    <property type="match status" value="1"/>
</dbReference>
<evidence type="ECO:0000313" key="12">
    <source>
        <dbReference type="Proteomes" id="UP000236454"/>
    </source>
</evidence>
<keyword evidence="10" id="KW-0464">Manganese</keyword>
<evidence type="ECO:0000256" key="7">
    <source>
        <dbReference type="ARBA" id="ARBA00022840"/>
    </source>
</evidence>
<feature type="binding site" evidence="10">
    <location>
        <position position="62"/>
    </location>
    <ligand>
        <name>substrate</name>
    </ligand>
</feature>
<dbReference type="SUPFAM" id="SSF68923">
    <property type="entry name" value="PEP carboxykinase N-terminal domain"/>
    <property type="match status" value="1"/>
</dbReference>
<dbReference type="PANTHER" id="PTHR30031:SF0">
    <property type="entry name" value="PHOSPHOENOLPYRUVATE CARBOXYKINASE (ATP)"/>
    <property type="match status" value="1"/>
</dbReference>
<dbReference type="EMBL" id="FPAS01000001">
    <property type="protein sequence ID" value="SFT56561.1"/>
    <property type="molecule type" value="Genomic_DNA"/>
</dbReference>
<dbReference type="InterPro" id="IPR008210">
    <property type="entry name" value="PEP_carboxykinase_N"/>
</dbReference>
<keyword evidence="11" id="KW-0418">Kinase</keyword>
<keyword evidence="7 10" id="KW-0067">ATP-binding</keyword>
<dbReference type="Gene3D" id="2.170.8.10">
    <property type="entry name" value="Phosphoenolpyruvate Carboxykinase, domain 2"/>
    <property type="match status" value="1"/>
</dbReference>
<evidence type="ECO:0000256" key="9">
    <source>
        <dbReference type="ARBA" id="ARBA00047371"/>
    </source>
</evidence>
<evidence type="ECO:0000256" key="2">
    <source>
        <dbReference type="ARBA" id="ARBA00006052"/>
    </source>
</evidence>
<evidence type="ECO:0000256" key="4">
    <source>
        <dbReference type="ARBA" id="ARBA00022432"/>
    </source>
</evidence>
<feature type="binding site" evidence="10">
    <location>
        <position position="260"/>
    </location>
    <ligand>
        <name>Mn(2+)</name>
        <dbReference type="ChEBI" id="CHEBI:29035"/>
    </ligand>
</feature>
<keyword evidence="11" id="KW-0808">Transferase</keyword>
<protein>
    <recommendedName>
        <fullName evidence="3 10">Phosphoenolpyruvate carboxykinase (ATP)</fullName>
        <shortName evidence="10">PCK</shortName>
        <shortName evidence="10">PEP carboxykinase</shortName>
        <shortName evidence="10">PEPCK</shortName>
        <ecNumber evidence="3 10">4.1.1.49</ecNumber>
    </recommendedName>
</protein>
<dbReference type="PIRSF" id="PIRSF006294">
    <property type="entry name" value="PEP_crbxkin"/>
    <property type="match status" value="1"/>
</dbReference>
<dbReference type="GO" id="GO:0046872">
    <property type="term" value="F:metal ion binding"/>
    <property type="evidence" value="ECO:0007669"/>
    <property type="project" value="UniProtKB-KW"/>
</dbReference>
<comment type="pathway">
    <text evidence="1 10">Carbohydrate biosynthesis; gluconeogenesis.</text>
</comment>
<dbReference type="GO" id="GO:0004612">
    <property type="term" value="F:phosphoenolpyruvate carboxykinase (ATP) activity"/>
    <property type="evidence" value="ECO:0007669"/>
    <property type="project" value="UniProtKB-UniRule"/>
</dbReference>
<evidence type="ECO:0000256" key="3">
    <source>
        <dbReference type="ARBA" id="ARBA00012363"/>
    </source>
</evidence>
<dbReference type="GO" id="GO:0016301">
    <property type="term" value="F:kinase activity"/>
    <property type="evidence" value="ECO:0007669"/>
    <property type="project" value="UniProtKB-KW"/>
</dbReference>
<evidence type="ECO:0000256" key="1">
    <source>
        <dbReference type="ARBA" id="ARBA00004742"/>
    </source>
</evidence>
<dbReference type="PANTHER" id="PTHR30031">
    <property type="entry name" value="PHOSPHOENOLPYRUVATE CARBOXYKINASE ATP"/>
    <property type="match status" value="1"/>
</dbReference>
<feature type="binding site" evidence="10">
    <location>
        <position position="325"/>
    </location>
    <ligand>
        <name>substrate</name>
    </ligand>
</feature>
<dbReference type="NCBIfam" id="TIGR00224">
    <property type="entry name" value="pckA"/>
    <property type="match status" value="1"/>
</dbReference>
<proteinExistence type="inferred from homology"/>
<keyword evidence="6 10" id="KW-0210">Decarboxylase</keyword>
<dbReference type="Gene3D" id="3.90.228.20">
    <property type="match status" value="1"/>
</dbReference>
<dbReference type="STRING" id="477690.SAMN05216474_1358"/>
<feature type="binding site" evidence="10">
    <location>
        <position position="197"/>
    </location>
    <ligand>
        <name>substrate</name>
    </ligand>
</feature>
<comment type="similarity">
    <text evidence="2 10">Belongs to the phosphoenolpyruvate carboxykinase (ATP) family.</text>
</comment>
<dbReference type="InterPro" id="IPR001272">
    <property type="entry name" value="PEP_carboxykinase_ATP"/>
</dbReference>
<feature type="binding site" evidence="10">
    <location>
        <position position="223"/>
    </location>
    <ligand>
        <name>Mn(2+)</name>
        <dbReference type="ChEBI" id="CHEBI:29035"/>
    </ligand>
</feature>
<dbReference type="GO" id="GO:0005524">
    <property type="term" value="F:ATP binding"/>
    <property type="evidence" value="ECO:0007669"/>
    <property type="project" value="UniProtKB-UniRule"/>
</dbReference>
<feature type="binding site" evidence="10">
    <location>
        <position position="325"/>
    </location>
    <ligand>
        <name>ATP</name>
        <dbReference type="ChEBI" id="CHEBI:30616"/>
    </ligand>
</feature>
<comment type="subcellular location">
    <subcellularLocation>
        <location evidence="10">Cytoplasm</location>
    </subcellularLocation>
</comment>
<keyword evidence="10" id="KW-0479">Metal-binding</keyword>
<comment type="cofactor">
    <cofactor evidence="10">
        <name>Mn(2+)</name>
        <dbReference type="ChEBI" id="CHEBI:29035"/>
    </cofactor>
    <text evidence="10">Binds 1 Mn(2+) ion per subunit.</text>
</comment>
<dbReference type="FunFam" id="2.170.8.10:FF:000001">
    <property type="entry name" value="Phosphoenolpyruvate carboxykinase (ATP)"/>
    <property type="match status" value="1"/>
</dbReference>
<feature type="binding site" evidence="10">
    <location>
        <position position="450"/>
    </location>
    <ligand>
        <name>ATP</name>
        <dbReference type="ChEBI" id="CHEBI:30616"/>
    </ligand>
</feature>
<evidence type="ECO:0000256" key="8">
    <source>
        <dbReference type="ARBA" id="ARBA00023239"/>
    </source>
</evidence>
<comment type="function">
    <text evidence="10">Involved in the gluconeogenesis. Catalyzes the conversion of oxaloacetate (OAA) to phosphoenolpyruvate (PEP) through direct phosphoryl transfer between the nucleoside triphosphate and OAA.</text>
</comment>
<dbReference type="SUPFAM" id="SSF53795">
    <property type="entry name" value="PEP carboxykinase-like"/>
    <property type="match status" value="1"/>
</dbReference>
<dbReference type="GO" id="GO:0005829">
    <property type="term" value="C:cytosol"/>
    <property type="evidence" value="ECO:0007669"/>
    <property type="project" value="TreeGrafter"/>
</dbReference>
<dbReference type="Pfam" id="PF01293">
    <property type="entry name" value="PEPCK_ATP"/>
    <property type="match status" value="1"/>
</dbReference>
<keyword evidence="4 10" id="KW-0312">Gluconeogenesis</keyword>
<keyword evidence="10" id="KW-0963">Cytoplasm</keyword>
<dbReference type="HAMAP" id="MF_00453">
    <property type="entry name" value="PEPCK_ATP"/>
    <property type="match status" value="1"/>
</dbReference>
<dbReference type="OrthoDB" id="9806325at2"/>
<organism evidence="11 12">
    <name type="scientific">Lishizhenia tianjinensis</name>
    <dbReference type="NCBI Taxonomy" id="477690"/>
    <lineage>
        <taxon>Bacteria</taxon>
        <taxon>Pseudomonadati</taxon>
        <taxon>Bacteroidota</taxon>
        <taxon>Flavobacteriia</taxon>
        <taxon>Flavobacteriales</taxon>
        <taxon>Crocinitomicaceae</taxon>
        <taxon>Lishizhenia</taxon>
    </lineage>
</organism>
<feature type="binding site" evidence="10">
    <location>
        <position position="223"/>
    </location>
    <ligand>
        <name>ATP</name>
        <dbReference type="ChEBI" id="CHEBI:30616"/>
    </ligand>
</feature>
<reference evidence="11 12" key="1">
    <citation type="submission" date="2016-10" db="EMBL/GenBank/DDBJ databases">
        <authorList>
            <person name="de Groot N.N."/>
        </authorList>
    </citation>
    <scope>NUCLEOTIDE SEQUENCE [LARGE SCALE GENOMIC DNA]</scope>
    <source>
        <strain evidence="11 12">CGMCC 1.7005</strain>
    </source>
</reference>
<feature type="binding site" evidence="10">
    <location>
        <position position="203"/>
    </location>
    <ligand>
        <name>ATP</name>
        <dbReference type="ChEBI" id="CHEBI:30616"/>
    </ligand>
</feature>
<feature type="binding site" evidence="10">
    <location>
        <begin position="239"/>
        <end position="247"/>
    </location>
    <ligand>
        <name>ATP</name>
        <dbReference type="ChEBI" id="CHEBI:30616"/>
    </ligand>
</feature>
<accession>A0A1I6Z2F5</accession>
<sequence>MNEFGKRGKNANLKDSIGLENLGNVFWNLTPAELVEDTILNGQGVLTDTGALAIETGKFTGRSPKDRFVVCDENTENTVWWGDINIKFTPEKFDALYNRMKSYLIGKDMYVRDAYACADDNHRLNLRVTTEFPWSNMFAYNMFLRPTDEEIQEFDAEWNIVCAPGFLADPEIDGTRQSNFAVINFTKKMIIIGGTGYTGEIKKGIFSVLNYVLPHEKDVLSMHCSANIGKDGDTAVFFGLSGTGKTTLSSDPNRRLIGDDEHGWADGTVFNFEGGCYAKTIDLSAEKEPQIYDAIKFGAILENIGFVDGTSTPDYTDDSITQNTRVSYPIHHIDNIAEPSVGTTPKNIFFLTCDAFGVLPPISRLDSGQAMYHFISGYTAKVAGTEAGITEPQTAFSACFGAPFLPLHPTKYAEMLGKKMTENNVKVWLINTGWSGGAYGTGERLSLKYTRAMITSALEGKLDNVEYTKHEIFGLEMPNTCENVPAEILNPKNTWEDKAGYDAKASELADAFVNNFKKFEEHASEEILAAAPKALV</sequence>
<dbReference type="InterPro" id="IPR013035">
    <property type="entry name" value="PEP_carboxykinase_C"/>
</dbReference>
<feature type="binding site" evidence="10">
    <location>
        <position position="203"/>
    </location>
    <ligand>
        <name>substrate</name>
    </ligand>
</feature>
<evidence type="ECO:0000256" key="10">
    <source>
        <dbReference type="HAMAP-Rule" id="MF_00453"/>
    </source>
</evidence>
<evidence type="ECO:0000256" key="6">
    <source>
        <dbReference type="ARBA" id="ARBA00022793"/>
    </source>
</evidence>
<evidence type="ECO:0000313" key="11">
    <source>
        <dbReference type="EMBL" id="SFT56561.1"/>
    </source>
</evidence>
<comment type="caution">
    <text evidence="10">Lacks conserved residue(s) required for the propagation of feature annotation.</text>
</comment>
<keyword evidence="11" id="KW-0670">Pyruvate</keyword>
<keyword evidence="8 10" id="KW-0456">Lyase</keyword>
<keyword evidence="5 10" id="KW-0547">Nucleotide-binding</keyword>